<feature type="transmembrane region" description="Helical" evidence="1">
    <location>
        <begin position="257"/>
        <end position="278"/>
    </location>
</feature>
<feature type="transmembrane region" description="Helical" evidence="1">
    <location>
        <begin position="126"/>
        <end position="145"/>
    </location>
</feature>
<keyword evidence="4" id="KW-1185">Reference proteome</keyword>
<evidence type="ECO:0000256" key="1">
    <source>
        <dbReference type="SAM" id="Phobius"/>
    </source>
</evidence>
<dbReference type="Pfam" id="PF02517">
    <property type="entry name" value="Rce1-like"/>
    <property type="match status" value="1"/>
</dbReference>
<organism evidence="3 4">
    <name type="scientific">Novosphingobium soli</name>
    <dbReference type="NCBI Taxonomy" id="574956"/>
    <lineage>
        <taxon>Bacteria</taxon>
        <taxon>Pseudomonadati</taxon>
        <taxon>Pseudomonadota</taxon>
        <taxon>Alphaproteobacteria</taxon>
        <taxon>Sphingomonadales</taxon>
        <taxon>Sphingomonadaceae</taxon>
        <taxon>Novosphingobium</taxon>
    </lineage>
</organism>
<evidence type="ECO:0000313" key="4">
    <source>
        <dbReference type="Proteomes" id="UP001589798"/>
    </source>
</evidence>
<dbReference type="PANTHER" id="PTHR39430">
    <property type="entry name" value="MEMBRANE-ASSOCIATED PROTEASE-RELATED"/>
    <property type="match status" value="1"/>
</dbReference>
<sequence>MQDAHPSTAHPALGLASLAACAAAAAAILLGVPSLFGLLMQAPAIAGSGPAALGAAFTLVTFGLLALVALAAIRLRGLPVPLGPRASLAAGGGLALGLVGFTVSVALCALAGTAQLGMPASQGAGLLLLETVLLVIQSGAEEYYFRAWLQADLERRWGTWPALAAASLLFAALHFVAAASEPLTFVTMLLGGLLFGLAYRKSGSLLFPWAIHFGWNWAEELAFGLVPNPGTGPFGALLNIDMRGSPWWGGTEEGLNASLSSVFVLVALLGAVLAWPSAADRPAPRLRKIPAPG</sequence>
<comment type="caution">
    <text evidence="3">The sequence shown here is derived from an EMBL/GenBank/DDBJ whole genome shotgun (WGS) entry which is preliminary data.</text>
</comment>
<keyword evidence="1" id="KW-0472">Membrane</keyword>
<dbReference type="InterPro" id="IPR003675">
    <property type="entry name" value="Rce1/LyrA-like_dom"/>
</dbReference>
<feature type="domain" description="CAAX prenyl protease 2/Lysostaphin resistance protein A-like" evidence="2">
    <location>
        <begin position="127"/>
        <end position="217"/>
    </location>
</feature>
<proteinExistence type="predicted"/>
<feature type="transmembrane region" description="Helical" evidence="1">
    <location>
        <begin position="12"/>
        <end position="39"/>
    </location>
</feature>
<name>A0ABV6D206_9SPHN</name>
<dbReference type="EMBL" id="JBHLWK010000039">
    <property type="protein sequence ID" value="MFC0206657.1"/>
    <property type="molecule type" value="Genomic_DNA"/>
</dbReference>
<feature type="transmembrane region" description="Helical" evidence="1">
    <location>
        <begin position="93"/>
        <end position="114"/>
    </location>
</feature>
<evidence type="ECO:0000313" key="3">
    <source>
        <dbReference type="EMBL" id="MFC0206657.1"/>
    </source>
</evidence>
<feature type="transmembrane region" description="Helical" evidence="1">
    <location>
        <begin position="157"/>
        <end position="176"/>
    </location>
</feature>
<keyword evidence="1" id="KW-1133">Transmembrane helix</keyword>
<keyword evidence="1" id="KW-0812">Transmembrane</keyword>
<dbReference type="RefSeq" id="WP_379489202.1">
    <property type="nucleotide sequence ID" value="NZ_JBHLWK010000039.1"/>
</dbReference>
<evidence type="ECO:0000259" key="2">
    <source>
        <dbReference type="Pfam" id="PF02517"/>
    </source>
</evidence>
<accession>A0ABV6D206</accession>
<feature type="transmembrane region" description="Helical" evidence="1">
    <location>
        <begin position="183"/>
        <end position="199"/>
    </location>
</feature>
<gene>
    <name evidence="3" type="ORF">ACFFJC_20585</name>
</gene>
<dbReference type="Proteomes" id="UP001589798">
    <property type="component" value="Unassembled WGS sequence"/>
</dbReference>
<feature type="transmembrane region" description="Helical" evidence="1">
    <location>
        <begin position="51"/>
        <end position="73"/>
    </location>
</feature>
<reference evidence="3 4" key="1">
    <citation type="submission" date="2024-09" db="EMBL/GenBank/DDBJ databases">
        <authorList>
            <person name="Sun Q."/>
            <person name="Mori K."/>
        </authorList>
    </citation>
    <scope>NUCLEOTIDE SEQUENCE [LARGE SCALE GENOMIC DNA]</scope>
    <source>
        <strain evidence="3 4">CCM 7706</strain>
    </source>
</reference>
<protein>
    <submittedName>
        <fullName evidence="3">Type II CAAX prenyl endopeptidase Rce1 family protein</fullName>
    </submittedName>
</protein>
<dbReference type="PANTHER" id="PTHR39430:SF1">
    <property type="entry name" value="PROTEASE"/>
    <property type="match status" value="1"/>
</dbReference>